<organism evidence="1 2">
    <name type="scientific">Oncorhynchus mykiss</name>
    <name type="common">Rainbow trout</name>
    <name type="synonym">Salmo gairdneri</name>
    <dbReference type="NCBI Taxonomy" id="8022"/>
    <lineage>
        <taxon>Eukaryota</taxon>
        <taxon>Metazoa</taxon>
        <taxon>Chordata</taxon>
        <taxon>Craniata</taxon>
        <taxon>Vertebrata</taxon>
        <taxon>Euteleostomi</taxon>
        <taxon>Actinopterygii</taxon>
        <taxon>Neopterygii</taxon>
        <taxon>Teleostei</taxon>
        <taxon>Protacanthopterygii</taxon>
        <taxon>Salmoniformes</taxon>
        <taxon>Salmonidae</taxon>
        <taxon>Salmoninae</taxon>
        <taxon>Oncorhynchus</taxon>
    </lineage>
</organism>
<dbReference type="AlphaFoldDB" id="A0A060Z1J9"/>
<dbReference type="GO" id="GO:0006623">
    <property type="term" value="P:protein targeting to vacuole"/>
    <property type="evidence" value="ECO:0007669"/>
    <property type="project" value="TreeGrafter"/>
</dbReference>
<accession>A0A060Z1J9</accession>
<dbReference type="STRING" id="8022.A0A060Z1J9"/>
<gene>
    <name evidence="1" type="ORF">GSONMT00011849001</name>
</gene>
<sequence length="129" mass="14684">MKPCDAPIRRNFLPGVKVEYSVSARQSAYRVQINRIQIQNQLPGAIFPYVFYPIKLPKSVTMDSEPKPLTDISIVTRAAGHSDISRIKYFMVLIQEMDLKLDLGFLYAILDLFTPENASVMTSEQMVRS</sequence>
<reference evidence="1" key="2">
    <citation type="submission" date="2014-03" db="EMBL/GenBank/DDBJ databases">
        <authorList>
            <person name="Genoscope - CEA"/>
        </authorList>
    </citation>
    <scope>NUCLEOTIDE SEQUENCE</scope>
</reference>
<dbReference type="InterPro" id="IPR026847">
    <property type="entry name" value="VPS13"/>
</dbReference>
<reference evidence="1" key="1">
    <citation type="journal article" date="2014" name="Nat. Commun.">
        <title>The rainbow trout genome provides novel insights into evolution after whole-genome duplication in vertebrates.</title>
        <authorList>
            <person name="Berthelot C."/>
            <person name="Brunet F."/>
            <person name="Chalopin D."/>
            <person name="Juanchich A."/>
            <person name="Bernard M."/>
            <person name="Noel B."/>
            <person name="Bento P."/>
            <person name="Da Silva C."/>
            <person name="Labadie K."/>
            <person name="Alberti A."/>
            <person name="Aury J.M."/>
            <person name="Louis A."/>
            <person name="Dehais P."/>
            <person name="Bardou P."/>
            <person name="Montfort J."/>
            <person name="Klopp C."/>
            <person name="Cabau C."/>
            <person name="Gaspin C."/>
            <person name="Thorgaard G.H."/>
            <person name="Boussaha M."/>
            <person name="Quillet E."/>
            <person name="Guyomard R."/>
            <person name="Galiana D."/>
            <person name="Bobe J."/>
            <person name="Volff J.N."/>
            <person name="Genet C."/>
            <person name="Wincker P."/>
            <person name="Jaillon O."/>
            <person name="Roest Crollius H."/>
            <person name="Guiguen Y."/>
        </authorList>
    </citation>
    <scope>NUCLEOTIDE SEQUENCE [LARGE SCALE GENOMIC DNA]</scope>
</reference>
<protein>
    <submittedName>
        <fullName evidence="1">Uncharacterized protein</fullName>
    </submittedName>
</protein>
<dbReference type="GO" id="GO:0045053">
    <property type="term" value="P:protein retention in Golgi apparatus"/>
    <property type="evidence" value="ECO:0007669"/>
    <property type="project" value="TreeGrafter"/>
</dbReference>
<dbReference type="EMBL" id="FR934065">
    <property type="protein sequence ID" value="CDQ97958.1"/>
    <property type="molecule type" value="Genomic_DNA"/>
</dbReference>
<dbReference type="PaxDb" id="8022-A0A060Z1J9"/>
<evidence type="ECO:0000313" key="1">
    <source>
        <dbReference type="EMBL" id="CDQ97958.1"/>
    </source>
</evidence>
<dbReference type="GO" id="GO:0006914">
    <property type="term" value="P:autophagy"/>
    <property type="evidence" value="ECO:0007669"/>
    <property type="project" value="TreeGrafter"/>
</dbReference>
<evidence type="ECO:0000313" key="2">
    <source>
        <dbReference type="Proteomes" id="UP000193380"/>
    </source>
</evidence>
<dbReference type="PANTHER" id="PTHR16166">
    <property type="entry name" value="VACUOLAR PROTEIN SORTING-ASSOCIATED PROTEIN VPS13"/>
    <property type="match status" value="1"/>
</dbReference>
<name>A0A060Z1J9_ONCMY</name>
<dbReference type="Proteomes" id="UP000193380">
    <property type="component" value="Unassembled WGS sequence"/>
</dbReference>
<dbReference type="PANTHER" id="PTHR16166:SF22">
    <property type="entry name" value="INTERMEMBRANE LIPID TRANSFER PROTEIN VPS13A"/>
    <property type="match status" value="1"/>
</dbReference>
<proteinExistence type="predicted"/>